<evidence type="ECO:0000313" key="8">
    <source>
        <dbReference type="Proteomes" id="UP001302257"/>
    </source>
</evidence>
<evidence type="ECO:0000256" key="5">
    <source>
        <dbReference type="ARBA" id="ARBA00023136"/>
    </source>
</evidence>
<keyword evidence="3 6" id="KW-0812">Transmembrane</keyword>
<organism evidence="7 8">
    <name type="scientific">Rhodoferax mekongensis</name>
    <dbReference type="NCBI Taxonomy" id="3068341"/>
    <lineage>
        <taxon>Bacteria</taxon>
        <taxon>Pseudomonadati</taxon>
        <taxon>Pseudomonadota</taxon>
        <taxon>Betaproteobacteria</taxon>
        <taxon>Burkholderiales</taxon>
        <taxon>Comamonadaceae</taxon>
        <taxon>Rhodoferax</taxon>
    </lineage>
</organism>
<reference evidence="7 8" key="1">
    <citation type="submission" date="2023-08" db="EMBL/GenBank/DDBJ databases">
        <title>Rhodoferax potami sp. nov. and Rhodoferax mekongensis sp. nov., isolated from the Mekong River in Thailand.</title>
        <authorList>
            <person name="Kitikhun S."/>
            <person name="Charoenyingcharoen P."/>
            <person name="Siriarchawattana P."/>
            <person name="Likhitrattanapisal S."/>
            <person name="Nilsakha T."/>
            <person name="Chanpet A."/>
            <person name="Rattanawaree P."/>
            <person name="Ingsriswang S."/>
        </authorList>
    </citation>
    <scope>NUCLEOTIDE SEQUENCE [LARGE SCALE GENOMIC DNA]</scope>
    <source>
        <strain evidence="7 8">TBRC 17307</strain>
    </source>
</reference>
<feature type="transmembrane region" description="Helical" evidence="6">
    <location>
        <begin position="256"/>
        <end position="284"/>
    </location>
</feature>
<keyword evidence="8" id="KW-1185">Reference proteome</keyword>
<feature type="transmembrane region" description="Helical" evidence="6">
    <location>
        <begin position="46"/>
        <end position="71"/>
    </location>
</feature>
<dbReference type="PANTHER" id="PTHR30250:SF31">
    <property type="entry name" value="INNER MEMBRANE PROTEIN YGHQ"/>
    <property type="match status" value="1"/>
</dbReference>
<sequence length="428" mass="46669">MNWSRIFRLAREMGWLVFGQLAAVTGTLVLVRVLTEHLAPETYGELALGLTLIGLINQVVLGGVVTSIGRYYSIAFEKQELGVYLKASKRILWISTVIILTFGGLCFGGLQFFGYDPQIDFVGPLVLFSLLGGYGAAYSGILNAARLRSLVALHGGVEAWLKILLVLGAVSCLGASVPAVIAAYVGASMLVVGSLYFFLQSCLHLEKKSTENSGEWIKHIWKYSLPFSYWGVFVWAQQSSDRWALDLFGSREDVGLYAVLFQLGYTPIVMTVGTVVSFLGPIFYQRAGDATDERRRGSVRALTWRITLACLGLTGVGFALACLMHEWIFAWLVSPQYRSVSYLMPWMVLAGGLFAAGQMLALKLISDMQASIMTSAKIWTGVLGVSANFYAGSILGVPGVVGALVIVSGVYVIWMLLLARKNFSMKSL</sequence>
<feature type="transmembrane region" description="Helical" evidence="6">
    <location>
        <begin position="125"/>
        <end position="147"/>
    </location>
</feature>
<keyword evidence="2" id="KW-1003">Cell membrane</keyword>
<protein>
    <submittedName>
        <fullName evidence="7">Oligosaccharide flippase family protein</fullName>
    </submittedName>
</protein>
<dbReference type="Proteomes" id="UP001302257">
    <property type="component" value="Chromosome"/>
</dbReference>
<evidence type="ECO:0000256" key="4">
    <source>
        <dbReference type="ARBA" id="ARBA00022989"/>
    </source>
</evidence>
<feature type="transmembrane region" description="Helical" evidence="6">
    <location>
        <begin position="401"/>
        <end position="419"/>
    </location>
</feature>
<gene>
    <name evidence="7" type="ORF">RAN89_05145</name>
</gene>
<feature type="transmembrane region" description="Helical" evidence="6">
    <location>
        <begin position="12"/>
        <end position="34"/>
    </location>
</feature>
<keyword evidence="4 6" id="KW-1133">Transmembrane helix</keyword>
<dbReference type="Pfam" id="PF01943">
    <property type="entry name" value="Polysacc_synt"/>
    <property type="match status" value="1"/>
</dbReference>
<evidence type="ECO:0000256" key="1">
    <source>
        <dbReference type="ARBA" id="ARBA00004651"/>
    </source>
</evidence>
<evidence type="ECO:0000256" key="2">
    <source>
        <dbReference type="ARBA" id="ARBA00022475"/>
    </source>
</evidence>
<proteinExistence type="predicted"/>
<feature type="transmembrane region" description="Helical" evidence="6">
    <location>
        <begin position="91"/>
        <end position="113"/>
    </location>
</feature>
<feature type="transmembrane region" description="Helical" evidence="6">
    <location>
        <begin position="378"/>
        <end position="395"/>
    </location>
</feature>
<feature type="transmembrane region" description="Helical" evidence="6">
    <location>
        <begin position="182"/>
        <end position="199"/>
    </location>
</feature>
<keyword evidence="5 6" id="KW-0472">Membrane</keyword>
<dbReference type="EMBL" id="CP132507">
    <property type="protein sequence ID" value="WNO05821.1"/>
    <property type="molecule type" value="Genomic_DNA"/>
</dbReference>
<dbReference type="RefSeq" id="WP_313868554.1">
    <property type="nucleotide sequence ID" value="NZ_CP132507.1"/>
</dbReference>
<accession>A0ABZ0B367</accession>
<dbReference type="PANTHER" id="PTHR30250">
    <property type="entry name" value="PST FAMILY PREDICTED COLANIC ACID TRANSPORTER"/>
    <property type="match status" value="1"/>
</dbReference>
<dbReference type="InterPro" id="IPR002797">
    <property type="entry name" value="Polysacc_synth"/>
</dbReference>
<feature type="transmembrane region" description="Helical" evidence="6">
    <location>
        <begin position="220"/>
        <end position="236"/>
    </location>
</feature>
<evidence type="ECO:0000313" key="7">
    <source>
        <dbReference type="EMBL" id="WNO05821.1"/>
    </source>
</evidence>
<feature type="transmembrane region" description="Helical" evidence="6">
    <location>
        <begin position="305"/>
        <end position="332"/>
    </location>
</feature>
<name>A0ABZ0B367_9BURK</name>
<dbReference type="InterPro" id="IPR050833">
    <property type="entry name" value="Poly_Biosynth_Transport"/>
</dbReference>
<evidence type="ECO:0000256" key="3">
    <source>
        <dbReference type="ARBA" id="ARBA00022692"/>
    </source>
</evidence>
<evidence type="ECO:0000256" key="6">
    <source>
        <dbReference type="SAM" id="Phobius"/>
    </source>
</evidence>
<feature type="transmembrane region" description="Helical" evidence="6">
    <location>
        <begin position="344"/>
        <end position="366"/>
    </location>
</feature>
<comment type="subcellular location">
    <subcellularLocation>
        <location evidence="1">Cell membrane</location>
        <topology evidence="1">Multi-pass membrane protein</topology>
    </subcellularLocation>
</comment>
<feature type="transmembrane region" description="Helical" evidence="6">
    <location>
        <begin position="159"/>
        <end position="176"/>
    </location>
</feature>